<accession>A0A9N9NU39</accession>
<keyword evidence="3" id="KW-1185">Reference proteome</keyword>
<dbReference type="Gene3D" id="3.40.50.2020">
    <property type="match status" value="1"/>
</dbReference>
<comment type="caution">
    <text evidence="2">The sequence shown here is derived from an EMBL/GenBank/DDBJ whole genome shotgun (WGS) entry which is preliminary data.</text>
</comment>
<evidence type="ECO:0000313" key="2">
    <source>
        <dbReference type="EMBL" id="CAG8760470.1"/>
    </source>
</evidence>
<dbReference type="Pfam" id="PF14681">
    <property type="entry name" value="UPRTase"/>
    <property type="match status" value="1"/>
</dbReference>
<evidence type="ECO:0000313" key="3">
    <source>
        <dbReference type="Proteomes" id="UP000789396"/>
    </source>
</evidence>
<name>A0A9N9NU39_9GLOM</name>
<dbReference type="Proteomes" id="UP000789396">
    <property type="component" value="Unassembled WGS sequence"/>
</dbReference>
<organism evidence="2 3">
    <name type="scientific">Racocetra fulgida</name>
    <dbReference type="NCBI Taxonomy" id="60492"/>
    <lineage>
        <taxon>Eukaryota</taxon>
        <taxon>Fungi</taxon>
        <taxon>Fungi incertae sedis</taxon>
        <taxon>Mucoromycota</taxon>
        <taxon>Glomeromycotina</taxon>
        <taxon>Glomeromycetes</taxon>
        <taxon>Diversisporales</taxon>
        <taxon>Gigasporaceae</taxon>
        <taxon>Racocetra</taxon>
    </lineage>
</organism>
<feature type="non-terminal residue" evidence="2">
    <location>
        <position position="1"/>
    </location>
</feature>
<feature type="domain" description="Phosphoribosyltransferase" evidence="1">
    <location>
        <begin position="36"/>
        <end position="107"/>
    </location>
</feature>
<dbReference type="AlphaFoldDB" id="A0A9N9NU39"/>
<sequence>IENRYVLLLDPMLGKYPLLKYLILKKHYLIFIFKIYKATGGSAIKAIEVLISYGVKEDKILFLNLIAAPEGIQAVTSKFSKLKIITAFIDQGLDEKKYIIPGLGDFGKSDWKEL</sequence>
<protein>
    <submittedName>
        <fullName evidence="2">8326_t:CDS:1</fullName>
    </submittedName>
</protein>
<dbReference type="CDD" id="cd06223">
    <property type="entry name" value="PRTases_typeI"/>
    <property type="match status" value="1"/>
</dbReference>
<evidence type="ECO:0000259" key="1">
    <source>
        <dbReference type="Pfam" id="PF14681"/>
    </source>
</evidence>
<dbReference type="SUPFAM" id="SSF53271">
    <property type="entry name" value="PRTase-like"/>
    <property type="match status" value="1"/>
</dbReference>
<proteinExistence type="predicted"/>
<dbReference type="EMBL" id="CAJVPZ010040832">
    <property type="protein sequence ID" value="CAG8760470.1"/>
    <property type="molecule type" value="Genomic_DNA"/>
</dbReference>
<dbReference type="OrthoDB" id="106623at2759"/>
<gene>
    <name evidence="2" type="ORF">RFULGI_LOCUS14271</name>
</gene>
<reference evidence="2" key="1">
    <citation type="submission" date="2021-06" db="EMBL/GenBank/DDBJ databases">
        <authorList>
            <person name="Kallberg Y."/>
            <person name="Tangrot J."/>
            <person name="Rosling A."/>
        </authorList>
    </citation>
    <scope>NUCLEOTIDE SEQUENCE</scope>
    <source>
        <strain evidence="2">IN212</strain>
    </source>
</reference>
<dbReference type="InterPro" id="IPR029057">
    <property type="entry name" value="PRTase-like"/>
</dbReference>
<dbReference type="InterPro" id="IPR000836">
    <property type="entry name" value="PRTase_dom"/>
</dbReference>